<sequence length="434" mass="49564">MGNTHSTSKPSMDSSPNPFNATVDTNTNTNKHLGQLIDYIATHYILTMNFDSLKKLSDKAYCDKLVVLTADIIEKYFTPLEITYLNQRMKNGVEVNEVAHDKTIFFLKDQLSTMDIQNPLKKKRVCIGIAKFYIKVAHIFAAIVTTINPTYVYKDTMGNVTKVSLHDKDKIPSNVARQIYKLNICQNRINALKRGQDYSTDNDHGDITVHPNVCSFNLNKVGNVKTLAEEPGIPELMELYYDDNYDYNSGRFLGMSPETKKDYEEDLRIFYNVFTGNNVDVLPENVNSFNDIKLKDYKQEKICQGSTSMGIKGSLTNKLFAEYANNMKQMVKNANETQEQLLNVINKLFVYSINPTTKEKEIRVNPILNEENIHTVVLETRAIIMKLYLTCEIDYVNGIKIYEAIVEDKILETSQKQIDHLGKMSESLAFSENL</sequence>
<reference evidence="3" key="1">
    <citation type="journal article" date="2020" name="Nature">
        <title>Giant virus diversity and host interactions through global metagenomics.</title>
        <authorList>
            <person name="Schulz F."/>
            <person name="Roux S."/>
            <person name="Paez-Espino D."/>
            <person name="Jungbluth S."/>
            <person name="Walsh D.A."/>
            <person name="Denef V.J."/>
            <person name="McMahon K.D."/>
            <person name="Konstantinidis K.T."/>
            <person name="Eloe-Fadrosh E.A."/>
            <person name="Kyrpides N.C."/>
            <person name="Woyke T."/>
        </authorList>
    </citation>
    <scope>NUCLEOTIDE SEQUENCE</scope>
    <source>
        <strain evidence="3">GVMAG-M-3300023179-114</strain>
    </source>
</reference>
<organism evidence="3">
    <name type="scientific">viral metagenome</name>
    <dbReference type="NCBI Taxonomy" id="1070528"/>
    <lineage>
        <taxon>unclassified sequences</taxon>
        <taxon>metagenomes</taxon>
        <taxon>organismal metagenomes</taxon>
    </lineage>
</organism>
<protein>
    <submittedName>
        <fullName evidence="3">Uncharacterized protein</fullName>
    </submittedName>
</protein>
<keyword evidence="1" id="KW-0175">Coiled coil</keyword>
<feature type="coiled-coil region" evidence="1">
    <location>
        <begin position="320"/>
        <end position="347"/>
    </location>
</feature>
<feature type="region of interest" description="Disordered" evidence="2">
    <location>
        <begin position="1"/>
        <end position="25"/>
    </location>
</feature>
<evidence type="ECO:0000256" key="2">
    <source>
        <dbReference type="SAM" id="MobiDB-lite"/>
    </source>
</evidence>
<name>A0A6C0E2Z5_9ZZZZ</name>
<dbReference type="EMBL" id="MN739725">
    <property type="protein sequence ID" value="QHT23138.1"/>
    <property type="molecule type" value="Genomic_DNA"/>
</dbReference>
<evidence type="ECO:0000313" key="3">
    <source>
        <dbReference type="EMBL" id="QHT23138.1"/>
    </source>
</evidence>
<evidence type="ECO:0000256" key="1">
    <source>
        <dbReference type="SAM" id="Coils"/>
    </source>
</evidence>
<proteinExistence type="predicted"/>
<accession>A0A6C0E2Z5</accession>
<dbReference type="AlphaFoldDB" id="A0A6C0E2Z5"/>